<organism evidence="1 2">
    <name type="scientific">Aquicella lusitana</name>
    <dbReference type="NCBI Taxonomy" id="254246"/>
    <lineage>
        <taxon>Bacteria</taxon>
        <taxon>Pseudomonadati</taxon>
        <taxon>Pseudomonadota</taxon>
        <taxon>Gammaproteobacteria</taxon>
        <taxon>Legionellales</taxon>
        <taxon>Coxiellaceae</taxon>
        <taxon>Aquicella</taxon>
    </lineage>
</organism>
<accession>A0A370GYH1</accession>
<comment type="caution">
    <text evidence="1">The sequence shown here is derived from an EMBL/GenBank/DDBJ whole genome shotgun (WGS) entry which is preliminary data.</text>
</comment>
<sequence>MKKYFIFVIILLLSGCWSKKSEPSLFGMPEEQFRQLPSEQQQQIISSYTRQQEIRAKNEPMENLVNVLERSIKQQSRTTVQIHNHTIDQPVKQCRKEGSTQICDESVLVTQNNATNYLMEFDKT</sequence>
<evidence type="ECO:0000313" key="1">
    <source>
        <dbReference type="EMBL" id="RDI48698.1"/>
    </source>
</evidence>
<evidence type="ECO:0008006" key="3">
    <source>
        <dbReference type="Google" id="ProtNLM"/>
    </source>
</evidence>
<evidence type="ECO:0000313" key="2">
    <source>
        <dbReference type="Proteomes" id="UP000254720"/>
    </source>
</evidence>
<name>A0A370GYH1_9COXI</name>
<keyword evidence="2" id="KW-1185">Reference proteome</keyword>
<dbReference type="EMBL" id="QQAX01000002">
    <property type="protein sequence ID" value="RDI48698.1"/>
    <property type="molecule type" value="Genomic_DNA"/>
</dbReference>
<dbReference type="Proteomes" id="UP000254720">
    <property type="component" value="Unassembled WGS sequence"/>
</dbReference>
<proteinExistence type="predicted"/>
<reference evidence="1 2" key="1">
    <citation type="submission" date="2018-07" db="EMBL/GenBank/DDBJ databases">
        <title>Genomic Encyclopedia of Type Strains, Phase IV (KMG-IV): sequencing the most valuable type-strain genomes for metagenomic binning, comparative biology and taxonomic classification.</title>
        <authorList>
            <person name="Goeker M."/>
        </authorList>
    </citation>
    <scope>NUCLEOTIDE SEQUENCE [LARGE SCALE GENOMIC DNA]</scope>
    <source>
        <strain evidence="1 2">DSM 16500</strain>
    </source>
</reference>
<dbReference type="RefSeq" id="WP_114833502.1">
    <property type="nucleotide sequence ID" value="NZ_LR699114.1"/>
</dbReference>
<dbReference type="PROSITE" id="PS51257">
    <property type="entry name" value="PROKAR_LIPOPROTEIN"/>
    <property type="match status" value="1"/>
</dbReference>
<dbReference type="AlphaFoldDB" id="A0A370GYH1"/>
<protein>
    <recommendedName>
        <fullName evidence="3">Lipoprotein</fullName>
    </recommendedName>
</protein>
<gene>
    <name evidence="1" type="ORF">C8D86_102128</name>
</gene>